<dbReference type="InterPro" id="IPR027417">
    <property type="entry name" value="P-loop_NTPase"/>
</dbReference>
<dbReference type="Pfam" id="PF08378">
    <property type="entry name" value="NERD"/>
    <property type="match status" value="1"/>
</dbReference>
<gene>
    <name evidence="2" type="ORF">DYH56_04295</name>
</gene>
<organism evidence="2 3">
    <name type="scientific">Psychrilyobacter piezotolerans</name>
    <dbReference type="NCBI Taxonomy" id="2293438"/>
    <lineage>
        <taxon>Bacteria</taxon>
        <taxon>Fusobacteriati</taxon>
        <taxon>Fusobacteriota</taxon>
        <taxon>Fusobacteriia</taxon>
        <taxon>Fusobacteriales</taxon>
        <taxon>Fusobacteriaceae</taxon>
        <taxon>Psychrilyobacter</taxon>
    </lineage>
</organism>
<dbReference type="SUPFAM" id="SSF52540">
    <property type="entry name" value="P-loop containing nucleoside triphosphate hydrolases"/>
    <property type="match status" value="1"/>
</dbReference>
<keyword evidence="3" id="KW-1185">Reference proteome</keyword>
<feature type="domain" description="NERD" evidence="1">
    <location>
        <begin position="26"/>
        <end position="138"/>
    </location>
</feature>
<name>A0ABX9KJI0_9FUSO</name>
<protein>
    <recommendedName>
        <fullName evidence="1">NERD domain-containing protein</fullName>
    </recommendedName>
</protein>
<dbReference type="EMBL" id="QUAJ01000005">
    <property type="protein sequence ID" value="REI42248.1"/>
    <property type="molecule type" value="Genomic_DNA"/>
</dbReference>
<dbReference type="InterPro" id="IPR011528">
    <property type="entry name" value="NERD"/>
</dbReference>
<reference evidence="2 3" key="1">
    <citation type="submission" date="2018-08" db="EMBL/GenBank/DDBJ databases">
        <title>Draft genome sequence of Psychrilyobacter sp. strain SD5 isolated from Black Sea water.</title>
        <authorList>
            <person name="Yadav S."/>
            <person name="Villanueva L."/>
            <person name="Damste J.S.S."/>
        </authorList>
    </citation>
    <scope>NUCLEOTIDE SEQUENCE [LARGE SCALE GENOMIC DNA]</scope>
    <source>
        <strain evidence="2 3">SD5</strain>
    </source>
</reference>
<dbReference type="Proteomes" id="UP000263486">
    <property type="component" value="Unassembled WGS sequence"/>
</dbReference>
<sequence length="508" mass="59931">MRMLKDFGNNMAIMYPQNIDIYSPTKSERIIYNVLEKGLSDSYQIFYSVKWYSIENGVRQNSECDFLIFNPSYGYLCMEVKGGEQIHVENNEWKLKLKNGTRNLRESPYSQAEKSMYFFKKYYEDECLEFYQGIFGYVVSFPLYTIDGSLATNAPKNLTIDMKDLKDISKKVKEVFSYWRGVRKNKSFFSESQKEKFLNCIKKRISLSIAAGSLIEHQENQFKLLNEQQGEFLSFIREYKKVYICGGAGTGKSWLSYKKWFLEKQKQKEAAVVIPDEILKEFYKKINSDIQVFTYSELIIINRNFDSLIVDEGQDFSKEMSNKVISFLKNKESILYVFLDLNQNVKSIEWDNNFSIIYPPFYLKRNVRNTSRILEWTKEKTELLIDSFPMSVQGIYPEKIFAKTKYNLVKNLEKIINNLYKEGVDINSIVILSDKDYKQSKLSEISEISKWKISQEVKLNNLRFSTIKKFKGLESNVVIFLNHFEATDIELYIAYTRAKFYLYEIIVE</sequence>
<dbReference type="Gene3D" id="3.40.50.300">
    <property type="entry name" value="P-loop containing nucleotide triphosphate hydrolases"/>
    <property type="match status" value="1"/>
</dbReference>
<proteinExistence type="predicted"/>
<accession>A0ABX9KJI0</accession>
<comment type="caution">
    <text evidence="2">The sequence shown here is derived from an EMBL/GenBank/DDBJ whole genome shotgun (WGS) entry which is preliminary data.</text>
</comment>
<evidence type="ECO:0000259" key="1">
    <source>
        <dbReference type="Pfam" id="PF08378"/>
    </source>
</evidence>
<evidence type="ECO:0000313" key="2">
    <source>
        <dbReference type="EMBL" id="REI42248.1"/>
    </source>
</evidence>
<evidence type="ECO:0000313" key="3">
    <source>
        <dbReference type="Proteomes" id="UP000263486"/>
    </source>
</evidence>